<dbReference type="InterPro" id="IPR010985">
    <property type="entry name" value="Ribbon_hlx_hlx"/>
</dbReference>
<sequence>MGKLSKEEFMKRVEATPSVEPDEWDLEMLEAIETENDTSEGITLAEMDALRKCNGRISVRVPKQLHRELVVRAKDNGVSLNQYIVYKLAKG</sequence>
<dbReference type="Pfam" id="PF05534">
    <property type="entry name" value="HicB"/>
    <property type="match status" value="1"/>
</dbReference>
<dbReference type="Gene3D" id="1.10.1220.10">
    <property type="entry name" value="Met repressor-like"/>
    <property type="match status" value="1"/>
</dbReference>
<dbReference type="InterPro" id="IPR008651">
    <property type="entry name" value="Uncharacterised_HicB"/>
</dbReference>
<accession>A0A806KF29</accession>
<evidence type="ECO:0000313" key="1">
    <source>
        <dbReference type="EMBL" id="AGS51623.1"/>
    </source>
</evidence>
<proteinExistence type="predicted"/>
<organism evidence="1">
    <name type="scientific">uncultured bacterium contig00017</name>
    <dbReference type="NCBI Taxonomy" id="1181508"/>
    <lineage>
        <taxon>Bacteria</taxon>
        <taxon>environmental samples</taxon>
    </lineage>
</organism>
<dbReference type="GO" id="GO:0006355">
    <property type="term" value="P:regulation of DNA-templated transcription"/>
    <property type="evidence" value="ECO:0007669"/>
    <property type="project" value="InterPro"/>
</dbReference>
<reference evidence="1" key="1">
    <citation type="submission" date="2012-03" db="EMBL/GenBank/DDBJ databases">
        <title>Functional metagenomics reveals considerable lignocellulase gene clusters in the gut microbiome of a wood-feeding higher termite.</title>
        <authorList>
            <person name="Liu N."/>
        </authorList>
    </citation>
    <scope>NUCLEOTIDE SEQUENCE</scope>
</reference>
<dbReference type="SUPFAM" id="SSF47598">
    <property type="entry name" value="Ribbon-helix-helix"/>
    <property type="match status" value="1"/>
</dbReference>
<dbReference type="AlphaFoldDB" id="A0A806KF29"/>
<name>A0A806KF29_9BACT</name>
<dbReference type="EMBL" id="JQ844166">
    <property type="protein sequence ID" value="AGS51623.1"/>
    <property type="molecule type" value="Genomic_DNA"/>
</dbReference>
<protein>
    <recommendedName>
        <fullName evidence="2">Toxin-antitoxin system HicB family antitoxin</fullName>
    </recommendedName>
</protein>
<evidence type="ECO:0008006" key="2">
    <source>
        <dbReference type="Google" id="ProtNLM"/>
    </source>
</evidence>
<dbReference type="InterPro" id="IPR013321">
    <property type="entry name" value="Arc_rbn_hlx_hlx"/>
</dbReference>